<protein>
    <submittedName>
        <fullName evidence="2">Flagellar hook-associated protein 3</fullName>
    </submittedName>
</protein>
<keyword evidence="3" id="KW-1185">Reference proteome</keyword>
<comment type="caution">
    <text evidence="2">The sequence shown here is derived from an EMBL/GenBank/DDBJ whole genome shotgun (WGS) entry which is preliminary data.</text>
</comment>
<dbReference type="Pfam" id="PF00669">
    <property type="entry name" value="Flagellin_N"/>
    <property type="match status" value="1"/>
</dbReference>
<keyword evidence="2" id="KW-0969">Cilium</keyword>
<organism evidence="2 3">
    <name type="scientific">Aneurinibacillus danicus</name>
    <dbReference type="NCBI Taxonomy" id="267746"/>
    <lineage>
        <taxon>Bacteria</taxon>
        <taxon>Bacillati</taxon>
        <taxon>Bacillota</taxon>
        <taxon>Bacilli</taxon>
        <taxon>Bacillales</taxon>
        <taxon>Paenibacillaceae</taxon>
        <taxon>Aneurinibacillus group</taxon>
        <taxon>Aneurinibacillus</taxon>
    </lineage>
</organism>
<name>A0A511VBW1_9BACL</name>
<dbReference type="AlphaFoldDB" id="A0A511VBW1"/>
<dbReference type="InterPro" id="IPR013384">
    <property type="entry name" value="Flagell_FlgL"/>
</dbReference>
<reference evidence="2 3" key="1">
    <citation type="submission" date="2019-07" db="EMBL/GenBank/DDBJ databases">
        <title>Whole genome shotgun sequence of Aneurinibacillus danicus NBRC 102444.</title>
        <authorList>
            <person name="Hosoyama A."/>
            <person name="Uohara A."/>
            <person name="Ohji S."/>
            <person name="Ichikawa N."/>
        </authorList>
    </citation>
    <scope>NUCLEOTIDE SEQUENCE [LARGE SCALE GENOMIC DNA]</scope>
    <source>
        <strain evidence="2 3">NBRC 102444</strain>
    </source>
</reference>
<accession>A0A511VBW1</accession>
<evidence type="ECO:0000313" key="2">
    <source>
        <dbReference type="EMBL" id="GEN35043.1"/>
    </source>
</evidence>
<dbReference type="Gene3D" id="1.20.1330.10">
    <property type="entry name" value="f41 fragment of flagellin, N-terminal domain"/>
    <property type="match status" value="1"/>
</dbReference>
<dbReference type="NCBIfam" id="TIGR02550">
    <property type="entry name" value="flagell_flgL"/>
    <property type="match status" value="1"/>
</dbReference>
<dbReference type="GO" id="GO:0005198">
    <property type="term" value="F:structural molecule activity"/>
    <property type="evidence" value="ECO:0007669"/>
    <property type="project" value="InterPro"/>
</dbReference>
<dbReference type="RefSeq" id="WP_146810306.1">
    <property type="nucleotide sequence ID" value="NZ_BJXX01000112.1"/>
</dbReference>
<dbReference type="InterPro" id="IPR001029">
    <property type="entry name" value="Flagellin_N"/>
</dbReference>
<dbReference type="Proteomes" id="UP000321157">
    <property type="component" value="Unassembled WGS sequence"/>
</dbReference>
<keyword evidence="2" id="KW-0282">Flagellum</keyword>
<gene>
    <name evidence="2" type="primary">flgL</name>
    <name evidence="2" type="ORF">ADA01nite_25030</name>
</gene>
<dbReference type="OrthoDB" id="9758307at2"/>
<sequence length="310" mass="34795">MTFARVTQNMLNNKMLHNLNKSLVRMERYQEMLSTGRKVNRPSDDPVAAIRSMLYRINIAENKQFRENTDEAINWLTQSESSVSEGVNILTRVKELLTQAANDTNSEGEREKIADEIKKLRDQLGAVANTTYVGKYIFNGEKTSIPPYDEASQDLKPASDLSFAEIQLEVSTGIKIPINVDASKIFINDDPNNDGDTSDSTTVFKALKDAIAHLEANDDANIRNDLKVIQGHIENFLTEQASIGARVNRIELIQNRLDTQNYGNEKMLSDNEDADLAQVIMDLQNNENIHRAALAAGSRIIQPTLLDFLR</sequence>
<dbReference type="EMBL" id="BJXX01000112">
    <property type="protein sequence ID" value="GEN35043.1"/>
    <property type="molecule type" value="Genomic_DNA"/>
</dbReference>
<proteinExistence type="predicted"/>
<keyword evidence="2" id="KW-0966">Cell projection</keyword>
<dbReference type="GO" id="GO:0071973">
    <property type="term" value="P:bacterial-type flagellum-dependent cell motility"/>
    <property type="evidence" value="ECO:0007669"/>
    <property type="project" value="InterPro"/>
</dbReference>
<dbReference type="PANTHER" id="PTHR42792:SF1">
    <property type="entry name" value="FLAGELLAR HOOK-ASSOCIATED PROTEIN 3"/>
    <property type="match status" value="1"/>
</dbReference>
<dbReference type="InterPro" id="IPR001492">
    <property type="entry name" value="Flagellin"/>
</dbReference>
<dbReference type="PANTHER" id="PTHR42792">
    <property type="entry name" value="FLAGELLIN"/>
    <property type="match status" value="1"/>
</dbReference>
<evidence type="ECO:0000259" key="1">
    <source>
        <dbReference type="Pfam" id="PF00669"/>
    </source>
</evidence>
<evidence type="ECO:0000313" key="3">
    <source>
        <dbReference type="Proteomes" id="UP000321157"/>
    </source>
</evidence>
<dbReference type="SUPFAM" id="SSF64518">
    <property type="entry name" value="Phase 1 flagellin"/>
    <property type="match status" value="1"/>
</dbReference>
<feature type="domain" description="Flagellin N-terminal" evidence="1">
    <location>
        <begin position="7"/>
        <end position="143"/>
    </location>
</feature>
<dbReference type="GO" id="GO:0009424">
    <property type="term" value="C:bacterial-type flagellum hook"/>
    <property type="evidence" value="ECO:0007669"/>
    <property type="project" value="InterPro"/>
</dbReference>